<dbReference type="GO" id="GO:0010447">
    <property type="term" value="P:response to acidic pH"/>
    <property type="evidence" value="ECO:0007669"/>
    <property type="project" value="InterPro"/>
</dbReference>
<feature type="compositionally biased region" description="Low complexity" evidence="10">
    <location>
        <begin position="64"/>
        <end position="78"/>
    </location>
</feature>
<dbReference type="InterPro" id="IPR044300">
    <property type="entry name" value="STOP1/2"/>
</dbReference>
<evidence type="ECO:0000256" key="3">
    <source>
        <dbReference type="ARBA" id="ARBA00022737"/>
    </source>
</evidence>
<name>A0AAN9FQV8_CROPI</name>
<dbReference type="AlphaFoldDB" id="A0AAN9FQV8"/>
<keyword evidence="8" id="KW-0539">Nucleus</keyword>
<dbReference type="Proteomes" id="UP001372338">
    <property type="component" value="Unassembled WGS sequence"/>
</dbReference>
<keyword evidence="3" id="KW-0677">Repeat</keyword>
<dbReference type="GO" id="GO:0010044">
    <property type="term" value="P:response to aluminum ion"/>
    <property type="evidence" value="ECO:0007669"/>
    <property type="project" value="InterPro"/>
</dbReference>
<dbReference type="PROSITE" id="PS00028">
    <property type="entry name" value="ZINC_FINGER_C2H2_1"/>
    <property type="match status" value="1"/>
</dbReference>
<gene>
    <name evidence="12" type="ORF">RIF29_18484</name>
</gene>
<feature type="region of interest" description="Disordered" evidence="10">
    <location>
        <begin position="130"/>
        <end position="151"/>
    </location>
</feature>
<sequence length="571" mass="63524">MENWNLLVSSITEGCIDFLCSDCIIFPHLVGGCFKLVSKDFDTVDTEFEMDSERSVCANTWARPSSLPSPGDGSSDPSTFPDFGLQCNQQKWDDPSISNHGLRVEAAFKEFNQPSQTQSLLQYDSINQIKKPDQENCPPAPSDSSQTVKLPDWDPSVMLNNLSFLEDKIHQLQDLVRLIVSQKSQPFGQTNQLVTQEQQLVTTDLTSVIVQLISTAGSLLPSVRHTLPNSSLSAGQLSQLREITAPSRSGPSSRIVQPQNNSGNKLPDQSLQGDLPNNLKMEQNCNMEEQELKDEEDAEDGENLPPGSYEILQLEKEEILAPHTHFCTICGKGFKRDANLRMHMRGHGDEYKTAAALAKPHKESDSQPRLIKRYSCPYAGCKRNKDHKKFQPLKTILCVKNHYKRTHCDKSYICSRCNTKKFSVMADLKTHEKHCGKDKWLCSCGTTFSRKDKLFGHIALFHGHTPAIPLDDAKVPARPPDQDSNESNKVGSMNFNFGSNLSSGNGVQNVMDVKGSVDDPINYFSSLNFEPNFGGFNEFARPPFEDSETSFSFLVPGTFKSGGESSSDNLL</sequence>
<keyword evidence="6" id="KW-0805">Transcription regulation</keyword>
<evidence type="ECO:0000313" key="12">
    <source>
        <dbReference type="EMBL" id="KAK7277333.1"/>
    </source>
</evidence>
<evidence type="ECO:0000256" key="1">
    <source>
        <dbReference type="ARBA" id="ARBA00004123"/>
    </source>
</evidence>
<keyword evidence="13" id="KW-1185">Reference proteome</keyword>
<feature type="region of interest" description="Disordered" evidence="10">
    <location>
        <begin position="61"/>
        <end position="80"/>
    </location>
</feature>
<feature type="region of interest" description="Disordered" evidence="10">
    <location>
        <begin position="244"/>
        <end position="278"/>
    </location>
</feature>
<comment type="caution">
    <text evidence="12">The sequence shown here is derived from an EMBL/GenBank/DDBJ whole genome shotgun (WGS) entry which is preliminary data.</text>
</comment>
<organism evidence="12 13">
    <name type="scientific">Crotalaria pallida</name>
    <name type="common">Smooth rattlebox</name>
    <name type="synonym">Crotalaria striata</name>
    <dbReference type="NCBI Taxonomy" id="3830"/>
    <lineage>
        <taxon>Eukaryota</taxon>
        <taxon>Viridiplantae</taxon>
        <taxon>Streptophyta</taxon>
        <taxon>Embryophyta</taxon>
        <taxon>Tracheophyta</taxon>
        <taxon>Spermatophyta</taxon>
        <taxon>Magnoliopsida</taxon>
        <taxon>eudicotyledons</taxon>
        <taxon>Gunneridae</taxon>
        <taxon>Pentapetalae</taxon>
        <taxon>rosids</taxon>
        <taxon>fabids</taxon>
        <taxon>Fabales</taxon>
        <taxon>Fabaceae</taxon>
        <taxon>Papilionoideae</taxon>
        <taxon>50 kb inversion clade</taxon>
        <taxon>genistoids sensu lato</taxon>
        <taxon>core genistoids</taxon>
        <taxon>Crotalarieae</taxon>
        <taxon>Crotalaria</taxon>
    </lineage>
</organism>
<feature type="compositionally biased region" description="Polar residues" evidence="10">
    <location>
        <begin position="244"/>
        <end position="272"/>
    </location>
</feature>
<dbReference type="InterPro" id="IPR058196">
    <property type="entry name" value="zf-C2H2_STOP1/2_C"/>
</dbReference>
<proteinExistence type="predicted"/>
<evidence type="ECO:0000256" key="2">
    <source>
        <dbReference type="ARBA" id="ARBA00022723"/>
    </source>
</evidence>
<evidence type="ECO:0000256" key="7">
    <source>
        <dbReference type="ARBA" id="ARBA00023163"/>
    </source>
</evidence>
<dbReference type="InterPro" id="IPR059161">
    <property type="entry name" value="Znf-C2H2_STOP1/2_3rd"/>
</dbReference>
<accession>A0AAN9FQV8</accession>
<evidence type="ECO:0000313" key="13">
    <source>
        <dbReference type="Proteomes" id="UP001372338"/>
    </source>
</evidence>
<keyword evidence="5" id="KW-0862">Zinc</keyword>
<reference evidence="12 13" key="1">
    <citation type="submission" date="2024-01" db="EMBL/GenBank/DDBJ databases">
        <title>The genomes of 5 underutilized Papilionoideae crops provide insights into root nodulation and disease resistanc.</title>
        <authorList>
            <person name="Yuan L."/>
        </authorList>
    </citation>
    <scope>NUCLEOTIDE SEQUENCE [LARGE SCALE GENOMIC DNA]</scope>
    <source>
        <strain evidence="12">ZHUSHIDOU_FW_LH</strain>
        <tissue evidence="12">Leaf</tissue>
    </source>
</reference>
<dbReference type="SUPFAM" id="SSF57667">
    <property type="entry name" value="beta-beta-alpha zinc fingers"/>
    <property type="match status" value="1"/>
</dbReference>
<feature type="domain" description="C2H2-type" evidence="11">
    <location>
        <begin position="325"/>
        <end position="352"/>
    </location>
</feature>
<dbReference type="InterPro" id="IPR036236">
    <property type="entry name" value="Znf_C2H2_sf"/>
</dbReference>
<evidence type="ECO:0000259" key="11">
    <source>
        <dbReference type="PROSITE" id="PS50157"/>
    </source>
</evidence>
<dbReference type="Pfam" id="PF23118">
    <property type="entry name" value="zf-C2H2_STOP2_C"/>
    <property type="match status" value="1"/>
</dbReference>
<evidence type="ECO:0000256" key="4">
    <source>
        <dbReference type="ARBA" id="ARBA00022771"/>
    </source>
</evidence>
<keyword evidence="4 9" id="KW-0863">Zinc-finger</keyword>
<keyword evidence="2" id="KW-0479">Metal-binding</keyword>
<dbReference type="InterPro" id="IPR013087">
    <property type="entry name" value="Znf_C2H2_type"/>
</dbReference>
<dbReference type="PROSITE" id="PS50157">
    <property type="entry name" value="ZINC_FINGER_C2H2_2"/>
    <property type="match status" value="1"/>
</dbReference>
<evidence type="ECO:0000256" key="10">
    <source>
        <dbReference type="SAM" id="MobiDB-lite"/>
    </source>
</evidence>
<protein>
    <recommendedName>
        <fullName evidence="11">C2H2-type domain-containing protein</fullName>
    </recommendedName>
</protein>
<comment type="subcellular location">
    <subcellularLocation>
        <location evidence="1">Nucleus</location>
    </subcellularLocation>
</comment>
<dbReference type="GO" id="GO:0008270">
    <property type="term" value="F:zinc ion binding"/>
    <property type="evidence" value="ECO:0007669"/>
    <property type="project" value="UniProtKB-KW"/>
</dbReference>
<keyword evidence="7" id="KW-0804">Transcription</keyword>
<evidence type="ECO:0000256" key="5">
    <source>
        <dbReference type="ARBA" id="ARBA00022833"/>
    </source>
</evidence>
<dbReference type="PANTHER" id="PTHR46352">
    <property type="entry name" value="PROTEIN SENSITIVE TO PROTON RHIZOTOXICITY 1"/>
    <property type="match status" value="1"/>
</dbReference>
<dbReference type="PANTHER" id="PTHR46352:SF1">
    <property type="entry name" value="PROTEIN SENSITIVE TO PROTON RHIZOTOXICITY 1"/>
    <property type="match status" value="1"/>
</dbReference>
<dbReference type="Gene3D" id="3.30.160.60">
    <property type="entry name" value="Classic Zinc Finger"/>
    <property type="match status" value="2"/>
</dbReference>
<evidence type="ECO:0000256" key="9">
    <source>
        <dbReference type="PROSITE-ProRule" id="PRU00042"/>
    </source>
</evidence>
<dbReference type="Pfam" id="PF23115">
    <property type="entry name" value="zf-C2H2_STOP2_3rd"/>
    <property type="match status" value="1"/>
</dbReference>
<dbReference type="SMART" id="SM00355">
    <property type="entry name" value="ZnF_C2H2"/>
    <property type="match status" value="4"/>
</dbReference>
<evidence type="ECO:0000256" key="8">
    <source>
        <dbReference type="ARBA" id="ARBA00023242"/>
    </source>
</evidence>
<evidence type="ECO:0000256" key="6">
    <source>
        <dbReference type="ARBA" id="ARBA00023015"/>
    </source>
</evidence>
<dbReference type="EMBL" id="JAYWIO010000003">
    <property type="protein sequence ID" value="KAK7277333.1"/>
    <property type="molecule type" value="Genomic_DNA"/>
</dbReference>